<accession>A0A098EBC4</accession>
<evidence type="ECO:0000313" key="8">
    <source>
        <dbReference type="EMBL" id="CEG12789.1"/>
    </source>
</evidence>
<evidence type="ECO:0000256" key="1">
    <source>
        <dbReference type="ARBA" id="ARBA00001966"/>
    </source>
</evidence>
<dbReference type="PROSITE" id="PS51918">
    <property type="entry name" value="RADICAL_SAM"/>
    <property type="match status" value="1"/>
</dbReference>
<proteinExistence type="predicted"/>
<comment type="cofactor">
    <cofactor evidence="1">
        <name>[4Fe-4S] cluster</name>
        <dbReference type="ChEBI" id="CHEBI:49883"/>
    </cofactor>
</comment>
<dbReference type="SFLD" id="SFLDG01094">
    <property type="entry name" value="Uncharacterised_Radical_SAM_Su"/>
    <property type="match status" value="1"/>
</dbReference>
<dbReference type="NCBIfam" id="TIGR02495">
    <property type="entry name" value="NrdG2"/>
    <property type="match status" value="1"/>
</dbReference>
<dbReference type="AlphaFoldDB" id="A0A098EBC4"/>
<keyword evidence="6" id="KW-0411">Iron-sulfur</keyword>
<dbReference type="GO" id="GO:0051539">
    <property type="term" value="F:4 iron, 4 sulfur cluster binding"/>
    <property type="evidence" value="ECO:0007669"/>
    <property type="project" value="UniProtKB-KW"/>
</dbReference>
<evidence type="ECO:0000256" key="5">
    <source>
        <dbReference type="ARBA" id="ARBA00023004"/>
    </source>
</evidence>
<dbReference type="InterPro" id="IPR012840">
    <property type="entry name" value="NrdG2"/>
</dbReference>
<reference evidence="8" key="1">
    <citation type="submission" date="2014-09" db="EMBL/GenBank/DDBJ databases">
        <authorList>
            <person name="Probst J Alexander"/>
        </authorList>
    </citation>
    <scope>NUCLEOTIDE SEQUENCE</scope>
</reference>
<dbReference type="EMBL" id="CCXY01000192">
    <property type="protein sequence ID" value="CEG12789.1"/>
    <property type="molecule type" value="Genomic_DNA"/>
</dbReference>
<dbReference type="PANTHER" id="PTHR30352:SF13">
    <property type="entry name" value="GLYCYL-RADICAL ENZYME ACTIVATING ENZYME YJJW-RELATED"/>
    <property type="match status" value="1"/>
</dbReference>
<protein>
    <submittedName>
        <fullName evidence="8">Anaerobic ribonucleoside-triphosphate reductase activating protein</fullName>
    </submittedName>
</protein>
<dbReference type="InterPro" id="IPR058240">
    <property type="entry name" value="rSAM_sf"/>
</dbReference>
<evidence type="ECO:0000256" key="2">
    <source>
        <dbReference type="ARBA" id="ARBA00022485"/>
    </source>
</evidence>
<dbReference type="SFLD" id="SFLDS00029">
    <property type="entry name" value="Radical_SAM"/>
    <property type="match status" value="1"/>
</dbReference>
<dbReference type="GO" id="GO:0003824">
    <property type="term" value="F:catalytic activity"/>
    <property type="evidence" value="ECO:0007669"/>
    <property type="project" value="InterPro"/>
</dbReference>
<keyword evidence="2" id="KW-0004">4Fe-4S</keyword>
<dbReference type="GO" id="GO:0046872">
    <property type="term" value="F:metal ion binding"/>
    <property type="evidence" value="ECO:0007669"/>
    <property type="project" value="UniProtKB-KW"/>
</dbReference>
<evidence type="ECO:0000256" key="4">
    <source>
        <dbReference type="ARBA" id="ARBA00022723"/>
    </source>
</evidence>
<sequence>MSKINFAGIVDYSSVDFPGHVSAVIYLCECPYRCPWCQNADVALSKSETCKPKEISEIIENLKENFIIDSVTITGGEPLMQNETYELCQKIKSETNLLLKIDHNGFYPEILQNFLPQLDFVSVDIKAPFNEKYKISTGRNDLKNVVEKVKKTCEILSLWNKKKEARTTVVPTLIDEDEIVEIAKAINKYKFSFYTLNEFRADRTLDEKFQSIIPYSYEKMLNLGKLAKQHLDNIDVYVVTSKKGKEKI</sequence>
<dbReference type="InterPro" id="IPR013785">
    <property type="entry name" value="Aldolase_TIM"/>
</dbReference>
<evidence type="ECO:0000256" key="3">
    <source>
        <dbReference type="ARBA" id="ARBA00022691"/>
    </source>
</evidence>
<dbReference type="PANTHER" id="PTHR30352">
    <property type="entry name" value="PYRUVATE FORMATE-LYASE-ACTIVATING ENZYME"/>
    <property type="match status" value="1"/>
</dbReference>
<dbReference type="InterPro" id="IPR007197">
    <property type="entry name" value="rSAM"/>
</dbReference>
<evidence type="ECO:0000259" key="7">
    <source>
        <dbReference type="PROSITE" id="PS51918"/>
    </source>
</evidence>
<dbReference type="CDD" id="cd01335">
    <property type="entry name" value="Radical_SAM"/>
    <property type="match status" value="1"/>
</dbReference>
<dbReference type="InterPro" id="IPR034457">
    <property type="entry name" value="Organic_radical-activating"/>
</dbReference>
<name>A0A098EBC4_9ZZZZ</name>
<dbReference type="SUPFAM" id="SSF102114">
    <property type="entry name" value="Radical SAM enzymes"/>
    <property type="match status" value="1"/>
</dbReference>
<evidence type="ECO:0000256" key="6">
    <source>
        <dbReference type="ARBA" id="ARBA00023014"/>
    </source>
</evidence>
<feature type="domain" description="Radical SAM core" evidence="7">
    <location>
        <begin position="15"/>
        <end position="231"/>
    </location>
</feature>
<dbReference type="Gene3D" id="3.20.20.70">
    <property type="entry name" value="Aldolase class I"/>
    <property type="match status" value="1"/>
</dbReference>
<keyword evidence="5" id="KW-0408">Iron</keyword>
<gene>
    <name evidence="8" type="ORF">MSIBF_A2710007</name>
</gene>
<keyword evidence="4" id="KW-0479">Metal-binding</keyword>
<organism evidence="8">
    <name type="scientific">groundwater metagenome</name>
    <dbReference type="NCBI Taxonomy" id="717931"/>
    <lineage>
        <taxon>unclassified sequences</taxon>
        <taxon>metagenomes</taxon>
        <taxon>ecological metagenomes</taxon>
    </lineage>
</organism>
<keyword evidence="3" id="KW-0949">S-adenosyl-L-methionine</keyword>
<dbReference type="Pfam" id="PF04055">
    <property type="entry name" value="Radical_SAM"/>
    <property type="match status" value="1"/>
</dbReference>